<dbReference type="InterPro" id="IPR036366">
    <property type="entry name" value="PGBDSf"/>
</dbReference>
<name>A0AAE7TFI8_9BRAD</name>
<accession>A0AAE7TFI8</accession>
<gene>
    <name evidence="3" type="ORF">WN72_09390</name>
</gene>
<feature type="transmembrane region" description="Helical" evidence="1">
    <location>
        <begin position="12"/>
        <end position="30"/>
    </location>
</feature>
<keyword evidence="1" id="KW-0472">Membrane</keyword>
<sequence length="177" mass="19021">MQELLSPQTLTFLLGLALIVIGIFGGGIEVKEIKIPTLPTLSRALSLAVGIVLVVLCSAFPGIFPKAAVATPSNQTAAPTQTLAALPSPVPTDKPKVWLGAAIHNQIITVHEVKLVLRHVGKYSGPPNDEVNDAYFRAVVEFQLSQNVEADGYVGPITYGKLREAWPEFFEPIKPTK</sequence>
<evidence type="ECO:0000256" key="1">
    <source>
        <dbReference type="SAM" id="Phobius"/>
    </source>
</evidence>
<dbReference type="EMBL" id="CP030050">
    <property type="protein sequence ID" value="QOZ66565.1"/>
    <property type="molecule type" value="Genomic_DNA"/>
</dbReference>
<dbReference type="Proteomes" id="UP000594015">
    <property type="component" value="Chromosome"/>
</dbReference>
<keyword evidence="1" id="KW-0812">Transmembrane</keyword>
<keyword evidence="1" id="KW-1133">Transmembrane helix</keyword>
<dbReference type="RefSeq" id="WP_092220576.1">
    <property type="nucleotide sequence ID" value="NZ_CP030050.1"/>
</dbReference>
<organism evidence="3 4">
    <name type="scientific">Bradyrhizobium arachidis</name>
    <dbReference type="NCBI Taxonomy" id="858423"/>
    <lineage>
        <taxon>Bacteria</taxon>
        <taxon>Pseudomonadati</taxon>
        <taxon>Pseudomonadota</taxon>
        <taxon>Alphaproteobacteria</taxon>
        <taxon>Hyphomicrobiales</taxon>
        <taxon>Nitrobacteraceae</taxon>
        <taxon>Bradyrhizobium</taxon>
    </lineage>
</organism>
<dbReference type="KEGG" id="barh:WN72_09390"/>
<evidence type="ECO:0000259" key="2">
    <source>
        <dbReference type="Pfam" id="PF01471"/>
    </source>
</evidence>
<protein>
    <submittedName>
        <fullName evidence="3">Peptidoglycan-binding protein</fullName>
    </submittedName>
</protein>
<dbReference type="SUPFAM" id="SSF47090">
    <property type="entry name" value="PGBD-like"/>
    <property type="match status" value="1"/>
</dbReference>
<dbReference type="Pfam" id="PF01471">
    <property type="entry name" value="PG_binding_1"/>
    <property type="match status" value="1"/>
</dbReference>
<feature type="domain" description="Peptidoglycan binding-like" evidence="2">
    <location>
        <begin position="110"/>
        <end position="162"/>
    </location>
</feature>
<feature type="transmembrane region" description="Helical" evidence="1">
    <location>
        <begin position="42"/>
        <end position="64"/>
    </location>
</feature>
<evidence type="ECO:0000313" key="3">
    <source>
        <dbReference type="EMBL" id="QOZ66565.1"/>
    </source>
</evidence>
<evidence type="ECO:0000313" key="4">
    <source>
        <dbReference type="Proteomes" id="UP000594015"/>
    </source>
</evidence>
<dbReference type="InterPro" id="IPR036365">
    <property type="entry name" value="PGBD-like_sf"/>
</dbReference>
<dbReference type="Gene3D" id="1.10.101.10">
    <property type="entry name" value="PGBD-like superfamily/PGBD"/>
    <property type="match status" value="1"/>
</dbReference>
<reference evidence="3 4" key="1">
    <citation type="submission" date="2018-06" db="EMBL/GenBank/DDBJ databases">
        <title>Comparative genomics of Bradyrhizobium nodulating Arachidis hypogaea.</title>
        <authorList>
            <person name="Li Y."/>
        </authorList>
    </citation>
    <scope>NUCLEOTIDE SEQUENCE [LARGE SCALE GENOMIC DNA]</scope>
    <source>
        <strain evidence="3 4">CCBAU 051107</strain>
    </source>
</reference>
<dbReference type="InterPro" id="IPR002477">
    <property type="entry name" value="Peptidoglycan-bd-like"/>
</dbReference>
<dbReference type="AlphaFoldDB" id="A0AAE7TFI8"/>
<proteinExistence type="predicted"/>